<dbReference type="Proteomes" id="UP000288805">
    <property type="component" value="Unassembled WGS sequence"/>
</dbReference>
<reference evidence="1 2" key="1">
    <citation type="journal article" date="2018" name="PLoS Genet.">
        <title>Population sequencing reveals clonal diversity and ancestral inbreeding in the grapevine cultivar Chardonnay.</title>
        <authorList>
            <person name="Roach M.J."/>
            <person name="Johnson D.L."/>
            <person name="Bohlmann J."/>
            <person name="van Vuuren H.J."/>
            <person name="Jones S.J."/>
            <person name="Pretorius I.S."/>
            <person name="Schmidt S.A."/>
            <person name="Borneman A.R."/>
        </authorList>
    </citation>
    <scope>NUCLEOTIDE SEQUENCE [LARGE SCALE GENOMIC DNA]</scope>
    <source>
        <strain evidence="2">cv. Chardonnay</strain>
        <tissue evidence="1">Leaf</tissue>
    </source>
</reference>
<dbReference type="EMBL" id="QGNW01000734">
    <property type="protein sequence ID" value="RVW63681.1"/>
    <property type="molecule type" value="Genomic_DNA"/>
</dbReference>
<protein>
    <submittedName>
        <fullName evidence="1">Uncharacterized protein</fullName>
    </submittedName>
</protein>
<accession>A0A438FUR6</accession>
<gene>
    <name evidence="1" type="ORF">CK203_060770</name>
</gene>
<evidence type="ECO:0000313" key="1">
    <source>
        <dbReference type="EMBL" id="RVW63681.1"/>
    </source>
</evidence>
<evidence type="ECO:0000313" key="2">
    <source>
        <dbReference type="Proteomes" id="UP000288805"/>
    </source>
</evidence>
<organism evidence="1 2">
    <name type="scientific">Vitis vinifera</name>
    <name type="common">Grape</name>
    <dbReference type="NCBI Taxonomy" id="29760"/>
    <lineage>
        <taxon>Eukaryota</taxon>
        <taxon>Viridiplantae</taxon>
        <taxon>Streptophyta</taxon>
        <taxon>Embryophyta</taxon>
        <taxon>Tracheophyta</taxon>
        <taxon>Spermatophyta</taxon>
        <taxon>Magnoliopsida</taxon>
        <taxon>eudicotyledons</taxon>
        <taxon>Gunneridae</taxon>
        <taxon>Pentapetalae</taxon>
        <taxon>rosids</taxon>
        <taxon>Vitales</taxon>
        <taxon>Vitaceae</taxon>
        <taxon>Viteae</taxon>
        <taxon>Vitis</taxon>
    </lineage>
</organism>
<sequence>MSSKIDKELNGDSTLMHKSRHIHCESIETLIVDGENGPKFQNESLEGYKVHDWNINETVINEKDYRMDINPTNDEQVTQIGSFRTSSAQSVEILTMIDTDDGSIHDNPIIIEGVANE</sequence>
<name>A0A438FUR6_VITVI</name>
<proteinExistence type="predicted"/>
<dbReference type="AlphaFoldDB" id="A0A438FUR6"/>
<comment type="caution">
    <text evidence="1">The sequence shown here is derived from an EMBL/GenBank/DDBJ whole genome shotgun (WGS) entry which is preliminary data.</text>
</comment>
<dbReference type="Gramene" id="Vitis16g00174.t01">
    <property type="protein sequence ID" value="Vitis16g00174.t01.CDS"/>
    <property type="gene ID" value="Vitis16g00174"/>
</dbReference>